<organism evidence="2">
    <name type="scientific">Leucothrix mucor</name>
    <dbReference type="NCBI Taxonomy" id="45248"/>
    <lineage>
        <taxon>Bacteria</taxon>
        <taxon>Pseudomonadati</taxon>
        <taxon>Pseudomonadota</taxon>
        <taxon>Gammaproteobacteria</taxon>
        <taxon>Thiotrichales</taxon>
        <taxon>Thiotrichaceae</taxon>
        <taxon>Leucothrix</taxon>
    </lineage>
</organism>
<protein>
    <recommendedName>
        <fullName evidence="1">PIN domain-containing protein</fullName>
    </recommendedName>
</protein>
<reference evidence="2" key="1">
    <citation type="journal article" date="2020" name="mSystems">
        <title>Genome- and Community-Level Interaction Insights into Carbon Utilization and Element Cycling Functions of Hydrothermarchaeota in Hydrothermal Sediment.</title>
        <authorList>
            <person name="Zhou Z."/>
            <person name="Liu Y."/>
            <person name="Xu W."/>
            <person name="Pan J."/>
            <person name="Luo Z.H."/>
            <person name="Li M."/>
        </authorList>
    </citation>
    <scope>NUCLEOTIDE SEQUENCE [LARGE SCALE GENOMIC DNA]</scope>
    <source>
        <strain evidence="2">HyVt-493</strain>
    </source>
</reference>
<gene>
    <name evidence="2" type="ORF">ENJ51_09460</name>
</gene>
<dbReference type="SMART" id="SM00670">
    <property type="entry name" value="PINc"/>
    <property type="match status" value="1"/>
</dbReference>
<evidence type="ECO:0000313" key="2">
    <source>
        <dbReference type="EMBL" id="HFC93026.1"/>
    </source>
</evidence>
<evidence type="ECO:0000259" key="1">
    <source>
        <dbReference type="SMART" id="SM00670"/>
    </source>
</evidence>
<name>A0A7V2T486_LEUMU</name>
<comment type="caution">
    <text evidence="2">The sequence shown here is derived from an EMBL/GenBank/DDBJ whole genome shotgun (WGS) entry which is preliminary data.</text>
</comment>
<sequence length="353" mass="40298">METRNIFLDASVFIGQNYNYKSAVFENLERLVKAGKANVFVTDITIQEVRSHIKEDVAKAAQAHGKFRKDAKIYRNIELSPYKELFTDIPEQSTVDELYKQLDDFLNGVDATVLSTTEVSIRAVFDKYFEKKPPFGGGKKKSEFPDAFAVETLENWCKENGEKIYVATTDNDLKSHCEVSDKLIAINKLSEFISLVEFHDEVLAPSIIKLIDKNIEGIEEAISESFCQQGFWIDDQEGEVNDVRVNRIELGEFLLLEIDRNSAVVQVDVEINFSADLTYDDLDTAIYDSEDKVLIPLHTIDKTVEQEVDFTSTIALLHEVEENPDYLEIENVEIDTERGWGFSVSSDDEWPYK</sequence>
<accession>A0A7V2T486</accession>
<dbReference type="InterPro" id="IPR032557">
    <property type="entry name" value="DUF4935"/>
</dbReference>
<dbReference type="Proteomes" id="UP000885750">
    <property type="component" value="Unassembled WGS sequence"/>
</dbReference>
<dbReference type="InterPro" id="IPR002716">
    <property type="entry name" value="PIN_dom"/>
</dbReference>
<proteinExistence type="predicted"/>
<dbReference type="EMBL" id="DRMS01000353">
    <property type="protein sequence ID" value="HFC93026.1"/>
    <property type="molecule type" value="Genomic_DNA"/>
</dbReference>
<feature type="domain" description="PIN" evidence="1">
    <location>
        <begin position="4"/>
        <end position="175"/>
    </location>
</feature>
<dbReference type="AlphaFoldDB" id="A0A7V2T486"/>
<dbReference type="Pfam" id="PF16289">
    <property type="entry name" value="PIN_12"/>
    <property type="match status" value="1"/>
</dbReference>